<dbReference type="EMBL" id="MLKD01000025">
    <property type="protein sequence ID" value="OQE16177.1"/>
    <property type="molecule type" value="Genomic_DNA"/>
</dbReference>
<dbReference type="PANTHER" id="PTHR36156">
    <property type="entry name" value="SLR2101 PROTEIN"/>
    <property type="match status" value="1"/>
</dbReference>
<dbReference type="InterPro" id="IPR014710">
    <property type="entry name" value="RmlC-like_jellyroll"/>
</dbReference>
<dbReference type="PANTHER" id="PTHR36156:SF3">
    <property type="entry name" value="CUPIN 2 CONSERVED BARREL DOMAIN-CONTAINING PROTEIN"/>
    <property type="match status" value="1"/>
</dbReference>
<evidence type="ECO:0000313" key="2">
    <source>
        <dbReference type="EMBL" id="OQE16177.1"/>
    </source>
</evidence>
<sequence>MPVGQRQPEPLLRTITTHDPLSGQAIFSDIIGEQVPFTGFPVPPGKPTTSDYALAFNTNTFPVQGLSPPSSATPEPKANLDIKHYRSQLSDPSPLNPPTGTSCTIIEVPPGSVVPMHRTATLDYGIIIDGTTELVLDSGQKKILKKGDVFVQRGTAHSWRNMTENKDKSGILRVFFVFQPIEQVQLEGGKMVDQDLNLSERGFNYA</sequence>
<dbReference type="InterPro" id="IPR047142">
    <property type="entry name" value="OryJ/VirC-like"/>
</dbReference>
<name>A0A1V6SQ45_9EURO</name>
<dbReference type="SUPFAM" id="SSF51182">
    <property type="entry name" value="RmlC-like cupins"/>
    <property type="match status" value="1"/>
</dbReference>
<dbReference type="AlphaFoldDB" id="A0A1V6SQ45"/>
<keyword evidence="3" id="KW-1185">Reference proteome</keyword>
<dbReference type="Pfam" id="PF07883">
    <property type="entry name" value="Cupin_2"/>
    <property type="match status" value="1"/>
</dbReference>
<organism evidence="2 3">
    <name type="scientific">Penicillium steckii</name>
    <dbReference type="NCBI Taxonomy" id="303698"/>
    <lineage>
        <taxon>Eukaryota</taxon>
        <taxon>Fungi</taxon>
        <taxon>Dikarya</taxon>
        <taxon>Ascomycota</taxon>
        <taxon>Pezizomycotina</taxon>
        <taxon>Eurotiomycetes</taxon>
        <taxon>Eurotiomycetidae</taxon>
        <taxon>Eurotiales</taxon>
        <taxon>Aspergillaceae</taxon>
        <taxon>Penicillium</taxon>
    </lineage>
</organism>
<protein>
    <recommendedName>
        <fullName evidence="1">Cupin type-2 domain-containing protein</fullName>
    </recommendedName>
</protein>
<feature type="domain" description="Cupin type-2" evidence="1">
    <location>
        <begin position="105"/>
        <end position="164"/>
    </location>
</feature>
<evidence type="ECO:0000259" key="1">
    <source>
        <dbReference type="Pfam" id="PF07883"/>
    </source>
</evidence>
<dbReference type="InterPro" id="IPR013096">
    <property type="entry name" value="Cupin_2"/>
</dbReference>
<dbReference type="InterPro" id="IPR011051">
    <property type="entry name" value="RmlC_Cupin_sf"/>
</dbReference>
<dbReference type="CDD" id="cd02231">
    <property type="entry name" value="cupin_BLL6423-like"/>
    <property type="match status" value="1"/>
</dbReference>
<dbReference type="Proteomes" id="UP000191285">
    <property type="component" value="Unassembled WGS sequence"/>
</dbReference>
<gene>
    <name evidence="2" type="ORF">PENSTE_c025G07140</name>
</gene>
<proteinExistence type="predicted"/>
<evidence type="ECO:0000313" key="3">
    <source>
        <dbReference type="Proteomes" id="UP000191285"/>
    </source>
</evidence>
<reference evidence="3" key="1">
    <citation type="journal article" date="2017" name="Nat. Microbiol.">
        <title>Global analysis of biosynthetic gene clusters reveals vast potential of secondary metabolite production in Penicillium species.</title>
        <authorList>
            <person name="Nielsen J.C."/>
            <person name="Grijseels S."/>
            <person name="Prigent S."/>
            <person name="Ji B."/>
            <person name="Dainat J."/>
            <person name="Nielsen K.F."/>
            <person name="Frisvad J.C."/>
            <person name="Workman M."/>
            <person name="Nielsen J."/>
        </authorList>
    </citation>
    <scope>NUCLEOTIDE SEQUENCE [LARGE SCALE GENOMIC DNA]</scope>
    <source>
        <strain evidence="3">IBT 24891</strain>
    </source>
</reference>
<dbReference type="STRING" id="303698.A0A1V6SQ45"/>
<dbReference type="Gene3D" id="2.60.120.10">
    <property type="entry name" value="Jelly Rolls"/>
    <property type="match status" value="1"/>
</dbReference>
<dbReference type="OrthoDB" id="5840532at2759"/>
<accession>A0A1V6SQ45</accession>
<comment type="caution">
    <text evidence="2">The sequence shown here is derived from an EMBL/GenBank/DDBJ whole genome shotgun (WGS) entry which is preliminary data.</text>
</comment>